<accession>A0A2A6FD44</accession>
<sequence length="59" mass="6671">MAEDKTRTDTSDRSEIVDDDVRHFAEEAGITLDQARTLIRRHGSDRKVLEEIAESIKGS</sequence>
<evidence type="ECO:0000313" key="1">
    <source>
        <dbReference type="EMBL" id="PDQ19645.1"/>
    </source>
</evidence>
<keyword evidence="2" id="KW-1185">Reference proteome</keyword>
<dbReference type="AlphaFoldDB" id="A0A2A6FD44"/>
<proteinExistence type="predicted"/>
<gene>
    <name evidence="1" type="ORF">CN311_18485</name>
</gene>
<protein>
    <submittedName>
        <fullName evidence="1">DUF3606 domain-containing protein</fullName>
    </submittedName>
</protein>
<reference evidence="1 2" key="1">
    <citation type="submission" date="2017-09" db="EMBL/GenBank/DDBJ databases">
        <title>Mesorhizobum sanjuanii sp. nov. isolated from nodules of Lotus tenuis in saline-alkaline lowlands of Flooding Pampa.</title>
        <authorList>
            <person name="Sannazzaro A.I."/>
            <person name="Torres Tejerizo G.A."/>
            <person name="Fontana F."/>
            <person name="Cumpa Velazquez L.M."/>
            <person name="Hansen L."/>
            <person name="Pistorio M."/>
            <person name="Estrella M.J."/>
        </authorList>
    </citation>
    <scope>NUCLEOTIDE SEQUENCE [LARGE SCALE GENOMIC DNA]</scope>
    <source>
        <strain evidence="1 2">BSA136</strain>
    </source>
</reference>
<comment type="caution">
    <text evidence="1">The sequence shown here is derived from an EMBL/GenBank/DDBJ whole genome shotgun (WGS) entry which is preliminary data.</text>
</comment>
<evidence type="ECO:0000313" key="2">
    <source>
        <dbReference type="Proteomes" id="UP000219182"/>
    </source>
</evidence>
<dbReference type="Proteomes" id="UP000219182">
    <property type="component" value="Unassembled WGS sequence"/>
</dbReference>
<organism evidence="1 2">
    <name type="scientific">Mesorhizobium sanjuanii</name>
    <dbReference type="NCBI Taxonomy" id="2037900"/>
    <lineage>
        <taxon>Bacteria</taxon>
        <taxon>Pseudomonadati</taxon>
        <taxon>Pseudomonadota</taxon>
        <taxon>Alphaproteobacteria</taxon>
        <taxon>Hyphomicrobiales</taxon>
        <taxon>Phyllobacteriaceae</taxon>
        <taxon>Mesorhizobium</taxon>
    </lineage>
</organism>
<dbReference type="RefSeq" id="WP_097575183.1">
    <property type="nucleotide sequence ID" value="NZ_NWQG01000116.1"/>
</dbReference>
<dbReference type="EMBL" id="NWQG01000116">
    <property type="protein sequence ID" value="PDQ19645.1"/>
    <property type="molecule type" value="Genomic_DNA"/>
</dbReference>
<name>A0A2A6FD44_9HYPH</name>